<keyword evidence="12" id="KW-0449">Lipoprotein</keyword>
<comment type="function">
    <text evidence="1">Assembles around the rod to form the L-ring and probably protects the motor/basal body from shearing forces during rotation.</text>
</comment>
<evidence type="ECO:0000256" key="6">
    <source>
        <dbReference type="ARBA" id="ARBA00011439"/>
    </source>
</evidence>
<dbReference type="Proteomes" id="UP000535937">
    <property type="component" value="Unassembled WGS sequence"/>
</dbReference>
<reference evidence="13 14" key="1">
    <citation type="submission" date="2020-08" db="EMBL/GenBank/DDBJ databases">
        <title>Genomic Encyclopedia of Type Strains, Phase III (KMG-III): the genomes of soil and plant-associated and newly described type strains.</title>
        <authorList>
            <person name="Whitman W."/>
        </authorList>
    </citation>
    <scope>NUCLEOTIDE SEQUENCE [LARGE SCALE GENOMIC DNA]</scope>
    <source>
        <strain evidence="13 14">CECT 8799</strain>
    </source>
</reference>
<keyword evidence="9" id="KW-0564">Palmitate</keyword>
<evidence type="ECO:0000313" key="14">
    <source>
        <dbReference type="Proteomes" id="UP000535937"/>
    </source>
</evidence>
<dbReference type="InterPro" id="IPR000527">
    <property type="entry name" value="Flag_Lring"/>
</dbReference>
<evidence type="ECO:0000256" key="4">
    <source>
        <dbReference type="ARBA" id="ARBA00004635"/>
    </source>
</evidence>
<dbReference type="PANTHER" id="PTHR34933:SF1">
    <property type="entry name" value="FLAGELLAR L-RING PROTEIN"/>
    <property type="match status" value="1"/>
</dbReference>
<evidence type="ECO:0000256" key="2">
    <source>
        <dbReference type="ARBA" id="ARBA00004117"/>
    </source>
</evidence>
<evidence type="ECO:0000256" key="5">
    <source>
        <dbReference type="ARBA" id="ARBA00006929"/>
    </source>
</evidence>
<organism evidence="13 14">
    <name type="scientific">Microbulbifer rhizosphaerae</name>
    <dbReference type="NCBI Taxonomy" id="1562603"/>
    <lineage>
        <taxon>Bacteria</taxon>
        <taxon>Pseudomonadati</taxon>
        <taxon>Pseudomonadota</taxon>
        <taxon>Gammaproteobacteria</taxon>
        <taxon>Cellvibrionales</taxon>
        <taxon>Microbulbiferaceae</taxon>
        <taxon>Microbulbifer</taxon>
    </lineage>
</organism>
<evidence type="ECO:0000256" key="3">
    <source>
        <dbReference type="ARBA" id="ARBA00004442"/>
    </source>
</evidence>
<comment type="subcellular location">
    <subcellularLocation>
        <location evidence="2">Bacterial flagellum basal body</location>
    </subcellularLocation>
    <subcellularLocation>
        <location evidence="3">Cell outer membrane</location>
    </subcellularLocation>
    <subcellularLocation>
        <location evidence="4">Membrane</location>
        <topology evidence="4">Lipid-anchor</topology>
    </subcellularLocation>
</comment>
<dbReference type="PANTHER" id="PTHR34933">
    <property type="entry name" value="FLAGELLAR L-RING PROTEIN"/>
    <property type="match status" value="1"/>
</dbReference>
<evidence type="ECO:0000313" key="13">
    <source>
        <dbReference type="EMBL" id="MBB3063486.1"/>
    </source>
</evidence>
<dbReference type="GO" id="GO:0003774">
    <property type="term" value="F:cytoskeletal motor activity"/>
    <property type="evidence" value="ECO:0007669"/>
    <property type="project" value="InterPro"/>
</dbReference>
<dbReference type="PRINTS" id="PR01008">
    <property type="entry name" value="FLGLRINGFLGH"/>
</dbReference>
<keyword evidence="13" id="KW-0969">Cilium</keyword>
<dbReference type="GO" id="GO:0009427">
    <property type="term" value="C:bacterial-type flagellum basal body, distal rod, L ring"/>
    <property type="evidence" value="ECO:0007669"/>
    <property type="project" value="InterPro"/>
</dbReference>
<evidence type="ECO:0000256" key="12">
    <source>
        <dbReference type="ARBA" id="ARBA00023288"/>
    </source>
</evidence>
<keyword evidence="10" id="KW-0975">Bacterial flagellum</keyword>
<evidence type="ECO:0000256" key="9">
    <source>
        <dbReference type="ARBA" id="ARBA00023139"/>
    </source>
</evidence>
<keyword evidence="13" id="KW-0966">Cell projection</keyword>
<evidence type="ECO:0000256" key="10">
    <source>
        <dbReference type="ARBA" id="ARBA00023143"/>
    </source>
</evidence>
<dbReference type="GO" id="GO:0071973">
    <property type="term" value="P:bacterial-type flagellum-dependent cell motility"/>
    <property type="evidence" value="ECO:0007669"/>
    <property type="project" value="InterPro"/>
</dbReference>
<dbReference type="GO" id="GO:0009279">
    <property type="term" value="C:cell outer membrane"/>
    <property type="evidence" value="ECO:0007669"/>
    <property type="project" value="UniProtKB-SubCell"/>
</dbReference>
<dbReference type="EMBL" id="JACHWZ010000032">
    <property type="protein sequence ID" value="MBB3063486.1"/>
    <property type="molecule type" value="Genomic_DNA"/>
</dbReference>
<name>A0A7W4WH41_9GAMM</name>
<keyword evidence="11" id="KW-0998">Cell outer membrane</keyword>
<dbReference type="AlphaFoldDB" id="A0A7W4WH41"/>
<comment type="caution">
    <text evidence="13">The sequence shown here is derived from an EMBL/GenBank/DDBJ whole genome shotgun (WGS) entry which is preliminary data.</text>
</comment>
<keyword evidence="14" id="KW-1185">Reference proteome</keyword>
<evidence type="ECO:0000256" key="11">
    <source>
        <dbReference type="ARBA" id="ARBA00023237"/>
    </source>
</evidence>
<evidence type="ECO:0000256" key="8">
    <source>
        <dbReference type="ARBA" id="ARBA00023136"/>
    </source>
</evidence>
<comment type="subunit">
    <text evidence="6">The basal body constitutes a major portion of the flagellar organelle and consists of four rings (L,P,S, and M) mounted on a central rod.</text>
</comment>
<gene>
    <name evidence="13" type="ORF">FHS09_004344</name>
</gene>
<evidence type="ECO:0000256" key="1">
    <source>
        <dbReference type="ARBA" id="ARBA00002591"/>
    </source>
</evidence>
<protein>
    <submittedName>
        <fullName evidence="13">Flagellar L-ring protein FlgH</fullName>
    </submittedName>
</protein>
<evidence type="ECO:0000256" key="7">
    <source>
        <dbReference type="ARBA" id="ARBA00022729"/>
    </source>
</evidence>
<keyword evidence="13" id="KW-0282">Flagellum</keyword>
<dbReference type="RefSeq" id="WP_183463710.1">
    <property type="nucleotide sequence ID" value="NZ_JACHWZ010000032.1"/>
</dbReference>
<keyword evidence="7" id="KW-0732">Signal</keyword>
<accession>A0A7W4WH41</accession>
<dbReference type="Pfam" id="PF02107">
    <property type="entry name" value="FlgH"/>
    <property type="match status" value="1"/>
</dbReference>
<comment type="similarity">
    <text evidence="5">Belongs to the FlgH family.</text>
</comment>
<keyword evidence="8" id="KW-0472">Membrane</keyword>
<proteinExistence type="inferred from homology"/>
<sequence>MKIKIVCAVFFMNFGVTLSPAFSESLFNEETFVPLIADYRAITIGDSVTIVIVESSLARASDGDNNSGSLNANASGRLVTTNREEVGSGALSLGYDADRDSATNRDGLFKAVVTADVVDIDLHGRLLLHGKQHLIVNGEDQYIAISGWVRPIHIDGDNTVVSSRISQAKIVYSGKDPDRISIWSRLKSIFCCGWFSEDEPISEADAGLHSQADYSEELQELDK</sequence>